<sequence>MRGFFHCTAATLAARRLVPGPPGSHKNGAFRCRNAPFLLLPR</sequence>
<protein>
    <submittedName>
        <fullName evidence="1">Uncharacterized protein</fullName>
    </submittedName>
</protein>
<accession>A0A238H6T6</accession>
<gene>
    <name evidence="1" type="ORF">BSIN_3941</name>
</gene>
<evidence type="ECO:0000313" key="1">
    <source>
        <dbReference type="EMBL" id="SMG00958.1"/>
    </source>
</evidence>
<evidence type="ECO:0000313" key="2">
    <source>
        <dbReference type="Proteomes" id="UP000198460"/>
    </source>
</evidence>
<dbReference type="EMBL" id="FXAN01000064">
    <property type="protein sequence ID" value="SMG00958.1"/>
    <property type="molecule type" value="Genomic_DNA"/>
</dbReference>
<dbReference type="AlphaFoldDB" id="A0A238H6T6"/>
<name>A0A238H6T6_9BURK</name>
<proteinExistence type="predicted"/>
<reference evidence="1 2" key="1">
    <citation type="submission" date="2017-04" db="EMBL/GenBank/DDBJ databases">
        <authorList>
            <person name="Afonso C.L."/>
            <person name="Miller P.J."/>
            <person name="Scott M.A."/>
            <person name="Spackman E."/>
            <person name="Goraichik I."/>
            <person name="Dimitrov K.M."/>
            <person name="Suarez D.L."/>
            <person name="Swayne D.E."/>
        </authorList>
    </citation>
    <scope>NUCLEOTIDE SEQUENCE [LARGE SCALE GENOMIC DNA]</scope>
    <source>
        <strain evidence="1">LMG 28154</strain>
    </source>
</reference>
<dbReference type="Proteomes" id="UP000198460">
    <property type="component" value="Unassembled WGS sequence"/>
</dbReference>
<organism evidence="1 2">
    <name type="scientific">Burkholderia singularis</name>
    <dbReference type="NCBI Taxonomy" id="1503053"/>
    <lineage>
        <taxon>Bacteria</taxon>
        <taxon>Pseudomonadati</taxon>
        <taxon>Pseudomonadota</taxon>
        <taxon>Betaproteobacteria</taxon>
        <taxon>Burkholderiales</taxon>
        <taxon>Burkholderiaceae</taxon>
        <taxon>Burkholderia</taxon>
        <taxon>pseudomallei group</taxon>
    </lineage>
</organism>